<dbReference type="GO" id="GO:0009214">
    <property type="term" value="P:cyclic nucleotide catabolic process"/>
    <property type="evidence" value="ECO:0007669"/>
    <property type="project" value="InterPro"/>
</dbReference>
<proteinExistence type="predicted"/>
<dbReference type="PROSITE" id="PS50828">
    <property type="entry name" value="SMR"/>
    <property type="match status" value="1"/>
</dbReference>
<keyword evidence="4" id="KW-1185">Reference proteome</keyword>
<dbReference type="Proteomes" id="UP000230233">
    <property type="component" value="Chromosome III"/>
</dbReference>
<comment type="caution">
    <text evidence="3">The sequence shown here is derived from an EMBL/GenBank/DDBJ whole genome shotgun (WGS) entry which is preliminary data.</text>
</comment>
<evidence type="ECO:0000256" key="1">
    <source>
        <dbReference type="SAM" id="MobiDB-lite"/>
    </source>
</evidence>
<dbReference type="AlphaFoldDB" id="A0A2G5UEZ3"/>
<dbReference type="InterPro" id="IPR027417">
    <property type="entry name" value="P-loop_NTPase"/>
</dbReference>
<dbReference type="Gene3D" id="3.30.1370.110">
    <property type="match status" value="1"/>
</dbReference>
<dbReference type="EMBL" id="PDUG01000003">
    <property type="protein sequence ID" value="PIC38013.1"/>
    <property type="molecule type" value="Genomic_DNA"/>
</dbReference>
<feature type="domain" description="Smr" evidence="2">
    <location>
        <begin position="565"/>
        <end position="644"/>
    </location>
</feature>
<evidence type="ECO:0000259" key="2">
    <source>
        <dbReference type="PROSITE" id="PS50828"/>
    </source>
</evidence>
<dbReference type="SMART" id="SM00463">
    <property type="entry name" value="SMR"/>
    <property type="match status" value="1"/>
</dbReference>
<protein>
    <recommendedName>
        <fullName evidence="2">Smr domain-containing protein</fullName>
    </recommendedName>
</protein>
<dbReference type="PANTHER" id="PTHR10156:SF0">
    <property type="entry name" value="2',3'-CYCLIC-NUCLEOTIDE 3'-PHOSPHODIESTERASE"/>
    <property type="match status" value="1"/>
</dbReference>
<feature type="compositionally biased region" description="Low complexity" evidence="1">
    <location>
        <begin position="458"/>
        <end position="474"/>
    </location>
</feature>
<evidence type="ECO:0000313" key="4">
    <source>
        <dbReference type="Proteomes" id="UP000230233"/>
    </source>
</evidence>
<dbReference type="SUPFAM" id="SSF52540">
    <property type="entry name" value="P-loop containing nucleoside triphosphate hydrolases"/>
    <property type="match status" value="1"/>
</dbReference>
<dbReference type="GO" id="GO:0004113">
    <property type="term" value="F:2',3'-cyclic-nucleotide 3'-phosphodiesterase activity"/>
    <property type="evidence" value="ECO:0007669"/>
    <property type="project" value="InterPro"/>
</dbReference>
<accession>A0A2G5UEZ3</accession>
<dbReference type="InterPro" id="IPR002625">
    <property type="entry name" value="Smr_dom"/>
</dbReference>
<dbReference type="InterPro" id="IPR036063">
    <property type="entry name" value="Smr_dom_sf"/>
</dbReference>
<dbReference type="PANTHER" id="PTHR10156">
    <property type="entry name" value="2',3'-CYCLIC-NUCLEOTIDE 3'-PHOSPHODIESTERASE"/>
    <property type="match status" value="1"/>
</dbReference>
<organism evidence="3 4">
    <name type="scientific">Caenorhabditis nigoni</name>
    <dbReference type="NCBI Taxonomy" id="1611254"/>
    <lineage>
        <taxon>Eukaryota</taxon>
        <taxon>Metazoa</taxon>
        <taxon>Ecdysozoa</taxon>
        <taxon>Nematoda</taxon>
        <taxon>Chromadorea</taxon>
        <taxon>Rhabditida</taxon>
        <taxon>Rhabditina</taxon>
        <taxon>Rhabditomorpha</taxon>
        <taxon>Rhabditoidea</taxon>
        <taxon>Rhabditidae</taxon>
        <taxon>Peloderinae</taxon>
        <taxon>Caenorhabditis</taxon>
    </lineage>
</organism>
<dbReference type="STRING" id="1611254.A0A2G5UEZ3"/>
<gene>
    <name evidence="3" type="primary">Cni-F26A1.13</name>
    <name evidence="3" type="synonym">Cnig_chr_III.g10161</name>
    <name evidence="3" type="ORF">B9Z55_010161</name>
</gene>
<reference evidence="4" key="1">
    <citation type="submission" date="2017-10" db="EMBL/GenBank/DDBJ databases">
        <title>Rapid genome shrinkage in a self-fertile nematode reveals novel sperm competition proteins.</title>
        <authorList>
            <person name="Yin D."/>
            <person name="Schwarz E.M."/>
            <person name="Thomas C.G."/>
            <person name="Felde R.L."/>
            <person name="Korf I.F."/>
            <person name="Cutter A.D."/>
            <person name="Schartner C.M."/>
            <person name="Ralston E.J."/>
            <person name="Meyer B.J."/>
            <person name="Haag E.S."/>
        </authorList>
    </citation>
    <scope>NUCLEOTIDE SEQUENCE [LARGE SCALE GENOMIC DNA]</scope>
    <source>
        <strain evidence="4">JU1422</strain>
    </source>
</reference>
<dbReference type="GO" id="GO:0016020">
    <property type="term" value="C:membrane"/>
    <property type="evidence" value="ECO:0007669"/>
    <property type="project" value="InterPro"/>
</dbReference>
<dbReference type="InterPro" id="IPR008431">
    <property type="entry name" value="CNPase"/>
</dbReference>
<dbReference type="SUPFAM" id="SSF160443">
    <property type="entry name" value="SMR domain-like"/>
    <property type="match status" value="1"/>
</dbReference>
<dbReference type="GO" id="GO:0005737">
    <property type="term" value="C:cytoplasm"/>
    <property type="evidence" value="ECO:0007669"/>
    <property type="project" value="TreeGrafter"/>
</dbReference>
<dbReference type="OrthoDB" id="3231855at2759"/>
<dbReference type="Gene3D" id="3.40.50.300">
    <property type="entry name" value="P-loop containing nucleotide triphosphate hydrolases"/>
    <property type="match status" value="1"/>
</dbReference>
<name>A0A2G5UEZ3_9PELO</name>
<evidence type="ECO:0000313" key="3">
    <source>
        <dbReference type="EMBL" id="PIC38013.1"/>
    </source>
</evidence>
<sequence>MAPKKHAQCFKFDTDNHNIRKCVKEGHRVFVILRGAPGSGKTTLAKSFVDIAVPEELKYALICAQTVMASQIAKKVREAIINDVPLIIVDDDHTDRLTIKSLALIATAESYECFVAEPDTFWKYNAEMCKEKTQRSDTVDMISKKIATIQAAALRWDHIVAGGESNLEVYNFYDDPSSSDSYIAPKISSLSVSQEFSLAPAPKMTSTRSCGTTVCMEAIIHELADIDDQFPHCGFFVGEEKTVKAKDMTNISMIERCEETEDVRFSATGERSVHPWPPLVKGTSDDVAFSLLRCTFGEIDLAVLRHNLQIFGYETAFQIFKILEGTSENDLLPSDDRFLFEELEQMESYTIPNIEDELEARQSEREMLQFYESEVADTGNDAQIAYLVFLELNGSDELSQNQDDFNISRLSRAFPDCPDVKQMYEVGEKDYETVREMLRAIGYEEFPLEPPIVSKKPSTYSGTVASSSSPVRSAKPMKTKNNDNHFLKKQHNGKSHQTLGQVQREAIEMRNSIGKNVSSQASLVAKQFSYSATSESATRRREQLAVEIRRIDQKIRYAHSNPWNLDLHYMSVDGAIELVLEAIEAVEYLIKYSPEKFPRRITVVTGSGNNSKDGAKIKPQVISMLKSRRISFGMLNDGCIEVKL</sequence>
<feature type="region of interest" description="Disordered" evidence="1">
    <location>
        <begin position="458"/>
        <end position="479"/>
    </location>
</feature>